<dbReference type="PANTHER" id="PTHR46072:SF6">
    <property type="entry name" value="AMIDASE, PUTATIVE (AFU_ORTHOLOGUE AFUA_1G14530)-RELATED"/>
    <property type="match status" value="1"/>
</dbReference>
<evidence type="ECO:0000256" key="5">
    <source>
        <dbReference type="SAM" id="MobiDB-lite"/>
    </source>
</evidence>
<dbReference type="PROSITE" id="PS00571">
    <property type="entry name" value="AMIDASES"/>
    <property type="match status" value="1"/>
</dbReference>
<feature type="region of interest" description="Disordered" evidence="5">
    <location>
        <begin position="37"/>
        <end position="61"/>
    </location>
</feature>
<comment type="caution">
    <text evidence="7">The sequence shown here is derived from an EMBL/GenBank/DDBJ whole genome shotgun (WGS) entry which is preliminary data.</text>
</comment>
<dbReference type="Gene3D" id="3.90.1300.10">
    <property type="entry name" value="Amidase signature (AS) domain"/>
    <property type="match status" value="1"/>
</dbReference>
<feature type="domain" description="Amidase" evidence="6">
    <location>
        <begin position="142"/>
        <end position="613"/>
    </location>
</feature>
<evidence type="ECO:0000256" key="2">
    <source>
        <dbReference type="ARBA" id="ARBA00009199"/>
    </source>
</evidence>
<evidence type="ECO:0000313" key="7">
    <source>
        <dbReference type="EMBL" id="KAJ8992544.1"/>
    </source>
</evidence>
<evidence type="ECO:0000259" key="6">
    <source>
        <dbReference type="Pfam" id="PF01425"/>
    </source>
</evidence>
<comment type="similarity">
    <text evidence="2">Belongs to the amidase family.</text>
</comment>
<sequence>MDAKTDDLLGLPFIFFHWRTFTSNIYPTSRHIETRQITDDSDLPLQPTMTSSSSSTSARAQAEAPWVAIARRKQADRDSQIPTHWRLPSHVLPKDPPQGHGPQNVLNIPRQFLSQAEISITESYAIPTLLSAISSRKLSAAEVTEAFCHRAAIAQQLTNCLTEPLFEQAKARARELDTYLQEHGKPYGPLHGLPVSVKDTFNIAGVDSSIGLAYLCYKPATKNAVLVDLLLSLGCVIVAKTNVPQTLASLDSINNIFGRTMNPINRLCTAGGSSGGEGVLVAMKCSMIGIGTDIGGSIRIPAMCNGVYGFKPANGRLPYGGQALTGMEGMSRTSVQAVAGPIARSVEDIDVLLREIVPRASLYGEDCIPSPQWSRQRSIKPTGSGKNGEFVVGVLRSDGNCSLLPPIANVLDEVAARLRATPNVTVVELECPKAWTKCQSVMSKLMSVDGAGVMADMLAAMQEPLVPWMSTRFRKGKPQPLTRVAELQAQRAALEREMLGLWVSTDSQGRRSQRLDAIVCPVAPHPVPPIDAYNAVGMTSSWVLLDYPSGTVPVRDCRETDLQLGTSLDGKSLGSWDDRNRELWDESKIDRRIYLNTPLSVQVVVPRLQDEKLVEAMGWVDAAVKNGGQQGVKARL</sequence>
<dbReference type="Pfam" id="PF01425">
    <property type="entry name" value="Amidase"/>
    <property type="match status" value="1"/>
</dbReference>
<dbReference type="InterPro" id="IPR036928">
    <property type="entry name" value="AS_sf"/>
</dbReference>
<accession>A0AAN6EXI8</accession>
<dbReference type="InterPro" id="IPR023631">
    <property type="entry name" value="Amidase_dom"/>
</dbReference>
<dbReference type="EC" id="3.5.1.4" evidence="3"/>
<dbReference type="EMBL" id="JAJGCB010000005">
    <property type="protein sequence ID" value="KAJ8992544.1"/>
    <property type="molecule type" value="Genomic_DNA"/>
</dbReference>
<evidence type="ECO:0000256" key="4">
    <source>
        <dbReference type="ARBA" id="ARBA00022801"/>
    </source>
</evidence>
<dbReference type="SUPFAM" id="SSF75304">
    <property type="entry name" value="Amidase signature (AS) enzymes"/>
    <property type="match status" value="1"/>
</dbReference>
<proteinExistence type="inferred from homology"/>
<reference evidence="7" key="1">
    <citation type="submission" date="2023-01" db="EMBL/GenBank/DDBJ databases">
        <title>Exophiala dermititidis isolated from Cystic Fibrosis Patient.</title>
        <authorList>
            <person name="Kurbessoian T."/>
            <person name="Crocker A."/>
            <person name="Murante D."/>
            <person name="Hogan D.A."/>
            <person name="Stajich J.E."/>
        </authorList>
    </citation>
    <scope>NUCLEOTIDE SEQUENCE</scope>
    <source>
        <strain evidence="7">Ex8</strain>
    </source>
</reference>
<dbReference type="AlphaFoldDB" id="A0AAN6EXI8"/>
<dbReference type="Proteomes" id="UP001161757">
    <property type="component" value="Unassembled WGS sequence"/>
</dbReference>
<comment type="catalytic activity">
    <reaction evidence="1">
        <text>a monocarboxylic acid amide + H2O = a monocarboxylate + NH4(+)</text>
        <dbReference type="Rhea" id="RHEA:12020"/>
        <dbReference type="ChEBI" id="CHEBI:15377"/>
        <dbReference type="ChEBI" id="CHEBI:28938"/>
        <dbReference type="ChEBI" id="CHEBI:35757"/>
        <dbReference type="ChEBI" id="CHEBI:83628"/>
        <dbReference type="EC" id="3.5.1.4"/>
    </reaction>
</comment>
<dbReference type="InterPro" id="IPR020556">
    <property type="entry name" value="Amidase_CS"/>
</dbReference>
<keyword evidence="4" id="KW-0378">Hydrolase</keyword>
<evidence type="ECO:0000313" key="8">
    <source>
        <dbReference type="Proteomes" id="UP001161757"/>
    </source>
</evidence>
<evidence type="ECO:0000256" key="3">
    <source>
        <dbReference type="ARBA" id="ARBA00012922"/>
    </source>
</evidence>
<organism evidence="7 8">
    <name type="scientific">Exophiala dermatitidis</name>
    <name type="common">Black yeast-like fungus</name>
    <name type="synonym">Wangiella dermatitidis</name>
    <dbReference type="NCBI Taxonomy" id="5970"/>
    <lineage>
        <taxon>Eukaryota</taxon>
        <taxon>Fungi</taxon>
        <taxon>Dikarya</taxon>
        <taxon>Ascomycota</taxon>
        <taxon>Pezizomycotina</taxon>
        <taxon>Eurotiomycetes</taxon>
        <taxon>Chaetothyriomycetidae</taxon>
        <taxon>Chaetothyriales</taxon>
        <taxon>Herpotrichiellaceae</taxon>
        <taxon>Exophiala</taxon>
    </lineage>
</organism>
<dbReference type="PANTHER" id="PTHR46072">
    <property type="entry name" value="AMIDASE-RELATED-RELATED"/>
    <property type="match status" value="1"/>
</dbReference>
<dbReference type="GO" id="GO:0004040">
    <property type="term" value="F:amidase activity"/>
    <property type="evidence" value="ECO:0007669"/>
    <property type="project" value="UniProtKB-EC"/>
</dbReference>
<evidence type="ECO:0000256" key="1">
    <source>
        <dbReference type="ARBA" id="ARBA00001311"/>
    </source>
</evidence>
<protein>
    <recommendedName>
        <fullName evidence="3">amidase</fullName>
        <ecNumber evidence="3">3.5.1.4</ecNumber>
    </recommendedName>
</protein>
<gene>
    <name evidence="7" type="ORF">HRR80_003644</name>
</gene>
<name>A0AAN6EXI8_EXODE</name>